<dbReference type="OrthoDB" id="2012063at2759"/>
<dbReference type="EMBL" id="JACGCM010000999">
    <property type="protein sequence ID" value="KAF6163205.1"/>
    <property type="molecule type" value="Genomic_DNA"/>
</dbReference>
<name>A0A7J7N7T5_9MAGN</name>
<dbReference type="Proteomes" id="UP000541444">
    <property type="component" value="Unassembled WGS sequence"/>
</dbReference>
<accession>A0A7J7N7T5</accession>
<dbReference type="AlphaFoldDB" id="A0A7J7N7T5"/>
<comment type="caution">
    <text evidence="1">The sequence shown here is derived from an EMBL/GenBank/DDBJ whole genome shotgun (WGS) entry which is preliminary data.</text>
</comment>
<organism evidence="1 2">
    <name type="scientific">Kingdonia uniflora</name>
    <dbReference type="NCBI Taxonomy" id="39325"/>
    <lineage>
        <taxon>Eukaryota</taxon>
        <taxon>Viridiplantae</taxon>
        <taxon>Streptophyta</taxon>
        <taxon>Embryophyta</taxon>
        <taxon>Tracheophyta</taxon>
        <taxon>Spermatophyta</taxon>
        <taxon>Magnoliopsida</taxon>
        <taxon>Ranunculales</taxon>
        <taxon>Circaeasteraceae</taxon>
        <taxon>Kingdonia</taxon>
    </lineage>
</organism>
<evidence type="ECO:0000313" key="1">
    <source>
        <dbReference type="EMBL" id="KAF6163205.1"/>
    </source>
</evidence>
<sequence length="175" mass="19098">MFNSHAFTLEAKHVAKWDNEVDQLQFSYNGEALEIPEGHLSEWKSPKLDLIVERTSNKNSVTVTLPEVAEISINVVPVTEQDDKFRFFGISPEVEGVLGRTYRPAFKNPAKPGVAMAVVGGEDKYRTTSLISSDCTSCKISPAGAVKKDNSLVMDYGTLDCSRGINGGNGLVCKK</sequence>
<dbReference type="InterPro" id="IPR009646">
    <property type="entry name" value="Root_cap"/>
</dbReference>
<reference evidence="1 2" key="1">
    <citation type="journal article" date="2020" name="IScience">
        <title>Genome Sequencing of the Endangered Kingdonia uniflora (Circaeasteraceae, Ranunculales) Reveals Potential Mechanisms of Evolutionary Specialization.</title>
        <authorList>
            <person name="Sun Y."/>
            <person name="Deng T."/>
            <person name="Zhang A."/>
            <person name="Moore M.J."/>
            <person name="Landis J.B."/>
            <person name="Lin N."/>
            <person name="Zhang H."/>
            <person name="Zhang X."/>
            <person name="Huang J."/>
            <person name="Zhang X."/>
            <person name="Sun H."/>
            <person name="Wang H."/>
        </authorList>
    </citation>
    <scope>NUCLEOTIDE SEQUENCE [LARGE SCALE GENOMIC DNA]</scope>
    <source>
        <strain evidence="1">TB1705</strain>
        <tissue evidence="1">Leaf</tissue>
    </source>
</reference>
<proteinExistence type="predicted"/>
<keyword evidence="2" id="KW-1185">Reference proteome</keyword>
<dbReference type="PANTHER" id="PTHR31656">
    <property type="entry name" value="ROOT CAP DOMAIN-CONTAINING PROTEIN"/>
    <property type="match status" value="1"/>
</dbReference>
<evidence type="ECO:0000313" key="2">
    <source>
        <dbReference type="Proteomes" id="UP000541444"/>
    </source>
</evidence>
<dbReference type="Pfam" id="PF06830">
    <property type="entry name" value="Root_cap"/>
    <property type="match status" value="1"/>
</dbReference>
<protein>
    <submittedName>
        <fullName evidence="1">Uncharacterized protein</fullName>
    </submittedName>
</protein>
<gene>
    <name evidence="1" type="ORF">GIB67_025069</name>
</gene>